<dbReference type="InterPro" id="IPR003675">
    <property type="entry name" value="Rce1/LyrA-like_dom"/>
</dbReference>
<reference evidence="3" key="1">
    <citation type="submission" date="2020-06" db="EMBL/GenBank/DDBJ databases">
        <authorList>
            <consortium name="Plant Systems Biology data submission"/>
        </authorList>
    </citation>
    <scope>NUCLEOTIDE SEQUENCE</scope>
    <source>
        <strain evidence="3">D6</strain>
    </source>
</reference>
<dbReference type="AlphaFoldDB" id="A0A9N8HTP8"/>
<keyword evidence="1" id="KW-0812">Transmembrane</keyword>
<sequence>MLVNTIGQRVLTSLTTIPVGAQGWYPIIGITAATTAAAGVGSLATGFIELDNFSPPPPSDLWRPLSAFVVPGLLEEVIWRAALLPTPAAPTTLSTILQHATQTAATINCPTTLTLYKTALTVLAVHVASHPVFSAVAYPRGKQVFGDPRFLFLATIVLGGTTLSYIVSGGSVWAAVLTHGLPVALWRDFFGGERALQKGKDA</sequence>
<keyword evidence="1" id="KW-1133">Transmembrane helix</keyword>
<dbReference type="EMBL" id="CAICTM010001690">
    <property type="protein sequence ID" value="CAB9525551.1"/>
    <property type="molecule type" value="Genomic_DNA"/>
</dbReference>
<evidence type="ECO:0000256" key="1">
    <source>
        <dbReference type="SAM" id="Phobius"/>
    </source>
</evidence>
<dbReference type="Pfam" id="PF02517">
    <property type="entry name" value="Rce1-like"/>
    <property type="match status" value="1"/>
</dbReference>
<keyword evidence="4" id="KW-1185">Reference proteome</keyword>
<name>A0A9N8HTP8_9STRA</name>
<keyword evidence="1" id="KW-0472">Membrane</keyword>
<proteinExistence type="predicted"/>
<protein>
    <submittedName>
        <fullName evidence="3">Abortive infection protein</fullName>
    </submittedName>
</protein>
<dbReference type="Proteomes" id="UP001153069">
    <property type="component" value="Unassembled WGS sequence"/>
</dbReference>
<accession>A0A9N8HTP8</accession>
<dbReference type="GO" id="GO:0004175">
    <property type="term" value="F:endopeptidase activity"/>
    <property type="evidence" value="ECO:0007669"/>
    <property type="project" value="UniProtKB-ARBA"/>
</dbReference>
<evidence type="ECO:0000313" key="4">
    <source>
        <dbReference type="Proteomes" id="UP001153069"/>
    </source>
</evidence>
<feature type="transmembrane region" description="Helical" evidence="1">
    <location>
        <begin position="150"/>
        <end position="176"/>
    </location>
</feature>
<organism evidence="3 4">
    <name type="scientific">Seminavis robusta</name>
    <dbReference type="NCBI Taxonomy" id="568900"/>
    <lineage>
        <taxon>Eukaryota</taxon>
        <taxon>Sar</taxon>
        <taxon>Stramenopiles</taxon>
        <taxon>Ochrophyta</taxon>
        <taxon>Bacillariophyta</taxon>
        <taxon>Bacillariophyceae</taxon>
        <taxon>Bacillariophycidae</taxon>
        <taxon>Naviculales</taxon>
        <taxon>Naviculaceae</taxon>
        <taxon>Seminavis</taxon>
    </lineage>
</organism>
<dbReference type="OrthoDB" id="47391at2759"/>
<feature type="domain" description="CAAX prenyl protease 2/Lysostaphin resistance protein A-like" evidence="2">
    <location>
        <begin position="59"/>
        <end position="181"/>
    </location>
</feature>
<evidence type="ECO:0000259" key="2">
    <source>
        <dbReference type="Pfam" id="PF02517"/>
    </source>
</evidence>
<evidence type="ECO:0000313" key="3">
    <source>
        <dbReference type="EMBL" id="CAB9525551.1"/>
    </source>
</evidence>
<comment type="caution">
    <text evidence="3">The sequence shown here is derived from an EMBL/GenBank/DDBJ whole genome shotgun (WGS) entry which is preliminary data.</text>
</comment>
<dbReference type="GO" id="GO:0080120">
    <property type="term" value="P:CAAX-box protein maturation"/>
    <property type="evidence" value="ECO:0007669"/>
    <property type="project" value="UniProtKB-ARBA"/>
</dbReference>
<gene>
    <name evidence="3" type="ORF">SEMRO_1692_G291540.1</name>
</gene>